<reference evidence="1" key="1">
    <citation type="submission" date="2021-01" db="EMBL/GenBank/DDBJ databases">
        <authorList>
            <consortium name="Genoscope - CEA"/>
            <person name="William W."/>
        </authorList>
    </citation>
    <scope>NUCLEOTIDE SEQUENCE</scope>
</reference>
<name>A0A8S1QKM6_PARPR</name>
<gene>
    <name evidence="1" type="ORF">PPRIM_AZ9-3.1.T1660003</name>
</gene>
<protein>
    <submittedName>
        <fullName evidence="1">Uncharacterized protein</fullName>
    </submittedName>
</protein>
<dbReference type="EMBL" id="CAJJDM010000175">
    <property type="protein sequence ID" value="CAD8115714.1"/>
    <property type="molecule type" value="Genomic_DNA"/>
</dbReference>
<comment type="caution">
    <text evidence="1">The sequence shown here is derived from an EMBL/GenBank/DDBJ whole genome shotgun (WGS) entry which is preliminary data.</text>
</comment>
<dbReference type="Proteomes" id="UP000688137">
    <property type="component" value="Unassembled WGS sequence"/>
</dbReference>
<dbReference type="AlphaFoldDB" id="A0A8S1QKM6"/>
<sequence>MLKQSTQALLETTITIIVMIVKKQLEIYQFNIIKVQYLQRMDIKHQLIHINFLQQRNKRQIKIINYNNLEMNIHGCQYNYIIFNIQYEQRIIMKSQYFLFFPSIDQIKFVNWTINIYFSGTQFSFSWDYTKNNLRGSINDIQFQLLYKSQIDSFKPSCHYSCLT</sequence>
<evidence type="ECO:0000313" key="1">
    <source>
        <dbReference type="EMBL" id="CAD8115714.1"/>
    </source>
</evidence>
<keyword evidence="2" id="KW-1185">Reference proteome</keyword>
<accession>A0A8S1QKM6</accession>
<organism evidence="1 2">
    <name type="scientific">Paramecium primaurelia</name>
    <dbReference type="NCBI Taxonomy" id="5886"/>
    <lineage>
        <taxon>Eukaryota</taxon>
        <taxon>Sar</taxon>
        <taxon>Alveolata</taxon>
        <taxon>Ciliophora</taxon>
        <taxon>Intramacronucleata</taxon>
        <taxon>Oligohymenophorea</taxon>
        <taxon>Peniculida</taxon>
        <taxon>Parameciidae</taxon>
        <taxon>Paramecium</taxon>
    </lineage>
</organism>
<proteinExistence type="predicted"/>
<evidence type="ECO:0000313" key="2">
    <source>
        <dbReference type="Proteomes" id="UP000688137"/>
    </source>
</evidence>